<sequence length="233" mass="25332">MSDSSGTQLPLAVRLRDDARFSNFYGGHNVATVARLAAALAEEQPLALLVGDTGSGKSHLLQAAAVDHEAAGGVSFCVDLAELQQLAPEVLEGLDAASLVCLDNIDVVCGDYRWEEALFHLHNRLQDRRATLLISARAVPAELPLALADLRSRLSAGILLQLARPKDDDRLIILSARARVRGLELPDEVAHYILRRADRHTGALLEVLHLLDEASLSSQRRLTIPFVKSVMGW</sequence>
<dbReference type="PANTHER" id="PTHR30050">
    <property type="entry name" value="CHROMOSOMAL REPLICATION INITIATOR PROTEIN DNAA"/>
    <property type="match status" value="1"/>
</dbReference>
<accession>A0A4V1D8T9</accession>
<dbReference type="NCBIfam" id="TIGR03420">
    <property type="entry name" value="DnaA_homol_Hda"/>
    <property type="match status" value="1"/>
</dbReference>
<keyword evidence="3" id="KW-1185">Reference proteome</keyword>
<dbReference type="Pfam" id="PF22688">
    <property type="entry name" value="Hda_lid"/>
    <property type="match status" value="1"/>
</dbReference>
<dbReference type="AlphaFoldDB" id="A0A4V1D8T9"/>
<proteinExistence type="predicted"/>
<dbReference type="KEGG" id="hmi:soil367_10620"/>
<dbReference type="EMBL" id="CP031093">
    <property type="protein sequence ID" value="QCF26350.1"/>
    <property type="molecule type" value="Genomic_DNA"/>
</dbReference>
<name>A0A4V1D8T9_9ALTE</name>
<dbReference type="Gene3D" id="1.10.8.60">
    <property type="match status" value="1"/>
</dbReference>
<reference evidence="2 3" key="1">
    <citation type="submission" date="2018-07" db="EMBL/GenBank/DDBJ databases">
        <title>Marsedoiliclastica nanhaica gen. nov. sp. nov., a novel marine hydrocarbonoclastic bacterium isolated from an in-situ enriched hydrocarbon-degrading consortium in deep-sea sediment.</title>
        <authorList>
            <person name="Dong C."/>
            <person name="Ma T."/>
            <person name="Liu R."/>
            <person name="Shao Z."/>
        </authorList>
    </citation>
    <scope>NUCLEOTIDE SEQUENCE [LARGE SCALE GENOMIC DNA]</scope>
    <source>
        <strain evidence="3">soil36-7</strain>
    </source>
</reference>
<feature type="domain" description="Hda lid" evidence="1">
    <location>
        <begin position="167"/>
        <end position="231"/>
    </location>
</feature>
<dbReference type="GO" id="GO:0006270">
    <property type="term" value="P:DNA replication initiation"/>
    <property type="evidence" value="ECO:0007669"/>
    <property type="project" value="TreeGrafter"/>
</dbReference>
<dbReference type="SUPFAM" id="SSF52540">
    <property type="entry name" value="P-loop containing nucleoside triphosphate hydrolases"/>
    <property type="match status" value="1"/>
</dbReference>
<dbReference type="InterPro" id="IPR027417">
    <property type="entry name" value="P-loop_NTPase"/>
</dbReference>
<evidence type="ECO:0000313" key="3">
    <source>
        <dbReference type="Proteomes" id="UP000298049"/>
    </source>
</evidence>
<dbReference type="GO" id="GO:0032297">
    <property type="term" value="P:negative regulation of DNA-templated DNA replication initiation"/>
    <property type="evidence" value="ECO:0007669"/>
    <property type="project" value="InterPro"/>
</dbReference>
<dbReference type="PANTHER" id="PTHR30050:SF5">
    <property type="entry name" value="DNAA REGULATORY INACTIVATOR HDA"/>
    <property type="match status" value="1"/>
</dbReference>
<evidence type="ECO:0000313" key="2">
    <source>
        <dbReference type="EMBL" id="QCF26350.1"/>
    </source>
</evidence>
<dbReference type="RefSeq" id="WP_136549071.1">
    <property type="nucleotide sequence ID" value="NZ_CP031093.1"/>
</dbReference>
<gene>
    <name evidence="2" type="primary">hda</name>
    <name evidence="2" type="ORF">soil367_10620</name>
</gene>
<dbReference type="InterPro" id="IPR055199">
    <property type="entry name" value="Hda_lid"/>
</dbReference>
<dbReference type="InterPro" id="IPR017788">
    <property type="entry name" value="Hda"/>
</dbReference>
<evidence type="ECO:0000259" key="1">
    <source>
        <dbReference type="Pfam" id="PF22688"/>
    </source>
</evidence>
<dbReference type="Gene3D" id="3.40.50.300">
    <property type="entry name" value="P-loop containing nucleotide triphosphate hydrolases"/>
    <property type="match status" value="1"/>
</dbReference>
<dbReference type="OrthoDB" id="9784878at2"/>
<organism evidence="2 3">
    <name type="scientific">Hydrocarboniclastica marina</name>
    <dbReference type="NCBI Taxonomy" id="2259620"/>
    <lineage>
        <taxon>Bacteria</taxon>
        <taxon>Pseudomonadati</taxon>
        <taxon>Pseudomonadota</taxon>
        <taxon>Gammaproteobacteria</taxon>
        <taxon>Alteromonadales</taxon>
        <taxon>Alteromonadaceae</taxon>
        <taxon>Hydrocarboniclastica</taxon>
    </lineage>
</organism>
<dbReference type="Proteomes" id="UP000298049">
    <property type="component" value="Chromosome"/>
</dbReference>
<protein>
    <submittedName>
        <fullName evidence="2">DnaA regulatory inactivator Hda</fullName>
    </submittedName>
</protein>